<organism evidence="4 5">
    <name type="scientific">Penicillium cf. griseofulvum</name>
    <dbReference type="NCBI Taxonomy" id="2972120"/>
    <lineage>
        <taxon>Eukaryota</taxon>
        <taxon>Fungi</taxon>
        <taxon>Dikarya</taxon>
        <taxon>Ascomycota</taxon>
        <taxon>Pezizomycotina</taxon>
        <taxon>Eurotiomycetes</taxon>
        <taxon>Eurotiomycetidae</taxon>
        <taxon>Eurotiales</taxon>
        <taxon>Aspergillaceae</taxon>
        <taxon>Penicillium</taxon>
    </lineage>
</organism>
<feature type="region of interest" description="Disordered" evidence="1">
    <location>
        <begin position="255"/>
        <end position="280"/>
    </location>
</feature>
<feature type="signal peptide" evidence="2">
    <location>
        <begin position="1"/>
        <end position="22"/>
    </location>
</feature>
<keyword evidence="2" id="KW-0732">Signal</keyword>
<dbReference type="InterPro" id="IPR055343">
    <property type="entry name" value="CREG_beta-barrel"/>
</dbReference>
<dbReference type="Gene3D" id="2.30.110.10">
    <property type="entry name" value="Electron Transport, Fmn-binding Protein, Chain A"/>
    <property type="match status" value="1"/>
</dbReference>
<dbReference type="AlphaFoldDB" id="A0A9W9JDZ7"/>
<evidence type="ECO:0000313" key="4">
    <source>
        <dbReference type="EMBL" id="KAJ5194492.1"/>
    </source>
</evidence>
<sequence>MVSHSAIFTGALALLLPLTAHGFVVPLEDTLQAFLEQPNSFNPAPNPEHIEEESALNRPSWFTSTLMARRLLALSPSGSPSHPPHTPPPDVAGLSIGLREYIADCDGFLPPDLSHDDNGDPTILGLRIGTTFKNIAAGSNLSLQLDWWDHLNEAGPVYPGLPLSPAALPRVTLFGYLENLPSPLPSDAAAALEKCFLEPHPDAKVWLPGSSYSPHASFWARLVVTHAYWIGGFGDVQQIGWINLTEWQGIRPHGSVQGVGDGRGGGRMSVCRARSNKEST</sequence>
<dbReference type="PANTHER" id="PTHR37273:SF1">
    <property type="entry name" value="ADL397C-AP"/>
    <property type="match status" value="1"/>
</dbReference>
<proteinExistence type="predicted"/>
<name>A0A9W9JDZ7_9EURO</name>
<dbReference type="SUPFAM" id="SSF50475">
    <property type="entry name" value="FMN-binding split barrel"/>
    <property type="match status" value="1"/>
</dbReference>
<dbReference type="InterPro" id="IPR012349">
    <property type="entry name" value="Split_barrel_FMN-bd"/>
</dbReference>
<evidence type="ECO:0000256" key="2">
    <source>
        <dbReference type="SAM" id="SignalP"/>
    </source>
</evidence>
<feature type="compositionally biased region" description="Gly residues" evidence="1">
    <location>
        <begin position="257"/>
        <end position="267"/>
    </location>
</feature>
<comment type="caution">
    <text evidence="4">The sequence shown here is derived from an EMBL/GenBank/DDBJ whole genome shotgun (WGS) entry which is preliminary data.</text>
</comment>
<gene>
    <name evidence="4" type="ORF">N7472_006958</name>
</gene>
<accession>A0A9W9JDZ7</accession>
<reference evidence="4" key="2">
    <citation type="journal article" date="2023" name="IMA Fungus">
        <title>Comparative genomic study of the Penicillium genus elucidates a diverse pangenome and 15 lateral gene transfer events.</title>
        <authorList>
            <person name="Petersen C."/>
            <person name="Sorensen T."/>
            <person name="Nielsen M.R."/>
            <person name="Sondergaard T.E."/>
            <person name="Sorensen J.L."/>
            <person name="Fitzpatrick D.A."/>
            <person name="Frisvad J.C."/>
            <person name="Nielsen K.L."/>
        </authorList>
    </citation>
    <scope>NUCLEOTIDE SEQUENCE</scope>
    <source>
        <strain evidence="4">IBT 16849</strain>
    </source>
</reference>
<keyword evidence="5" id="KW-1185">Reference proteome</keyword>
<evidence type="ECO:0000256" key="1">
    <source>
        <dbReference type="SAM" id="MobiDB-lite"/>
    </source>
</evidence>
<evidence type="ECO:0000313" key="5">
    <source>
        <dbReference type="Proteomes" id="UP001150879"/>
    </source>
</evidence>
<dbReference type="PANTHER" id="PTHR37273">
    <property type="entry name" value="CHROMOSOME 8, WHOLE GENOME SHOTGUN SEQUENCE"/>
    <property type="match status" value="1"/>
</dbReference>
<reference evidence="4" key="1">
    <citation type="submission" date="2022-11" db="EMBL/GenBank/DDBJ databases">
        <authorList>
            <person name="Petersen C."/>
        </authorList>
    </citation>
    <scope>NUCLEOTIDE SEQUENCE</scope>
    <source>
        <strain evidence="4">IBT 16849</strain>
    </source>
</reference>
<dbReference type="EMBL" id="JAPQKP010000004">
    <property type="protein sequence ID" value="KAJ5194492.1"/>
    <property type="molecule type" value="Genomic_DNA"/>
</dbReference>
<feature type="domain" description="CREG-like beta-barrel" evidence="3">
    <location>
        <begin position="115"/>
        <end position="243"/>
    </location>
</feature>
<feature type="chain" id="PRO_5040797562" evidence="2">
    <location>
        <begin position="23"/>
        <end position="280"/>
    </location>
</feature>
<dbReference type="Pfam" id="PF13883">
    <property type="entry name" value="CREG_beta-barrel"/>
    <property type="match status" value="1"/>
</dbReference>
<protein>
    <submittedName>
        <fullName evidence="4">FMN-binding split barrel-related protein</fullName>
    </submittedName>
</protein>
<evidence type="ECO:0000259" key="3">
    <source>
        <dbReference type="Pfam" id="PF13883"/>
    </source>
</evidence>
<dbReference type="Proteomes" id="UP001150879">
    <property type="component" value="Unassembled WGS sequence"/>
</dbReference>